<dbReference type="AlphaFoldDB" id="A0A151JW50"/>
<reference evidence="2 3" key="1">
    <citation type="submission" date="2016-03" db="EMBL/GenBank/DDBJ databases">
        <title>Trachymyrmex septentrionalis WGS genome.</title>
        <authorList>
            <person name="Nygaard S."/>
            <person name="Hu H."/>
            <person name="Boomsma J."/>
            <person name="Zhang G."/>
        </authorList>
    </citation>
    <scope>NUCLEOTIDE SEQUENCE [LARGE SCALE GENOMIC DNA]</scope>
    <source>
        <strain evidence="2">Tsep2-gDNA-1</strain>
        <tissue evidence="2">Whole body</tissue>
    </source>
</reference>
<protein>
    <recommendedName>
        <fullName evidence="4">SAP domain-containing protein</fullName>
    </recommendedName>
</protein>
<dbReference type="EMBL" id="KQ981667">
    <property type="protein sequence ID" value="KYN38465.1"/>
    <property type="molecule type" value="Genomic_DNA"/>
</dbReference>
<dbReference type="Proteomes" id="UP000078541">
    <property type="component" value="Unassembled WGS sequence"/>
</dbReference>
<dbReference type="STRING" id="34720.A0A151JW50"/>
<feature type="non-terminal residue" evidence="2">
    <location>
        <position position="204"/>
    </location>
</feature>
<proteinExistence type="predicted"/>
<name>A0A151JW50_9HYME</name>
<accession>A0A151JW50</accession>
<feature type="region of interest" description="Disordered" evidence="1">
    <location>
        <begin position="108"/>
        <end position="133"/>
    </location>
</feature>
<evidence type="ECO:0000313" key="3">
    <source>
        <dbReference type="Proteomes" id="UP000078541"/>
    </source>
</evidence>
<feature type="compositionally biased region" description="Acidic residues" evidence="1">
    <location>
        <begin position="112"/>
        <end position="130"/>
    </location>
</feature>
<sequence>MTTLGNIGRVEKNITKAPVKVARILHRIVYNQEGDRRNRKRLRQFEGFTFDADSDEYKNKVSSLRRDFDEKDLAATCSLLCLDYSGEKGELANRIIEGLRDLAIIEEAAGKEEDEDEAEEDDEEESEREEIQEKQNVIRTNTTESAGYRFSFGFRDIENAVRQFDGEKSLPVRKWIEEFEDTATLLKWDEMQKLVFGKKSLTGL</sequence>
<evidence type="ECO:0000313" key="2">
    <source>
        <dbReference type="EMBL" id="KYN38465.1"/>
    </source>
</evidence>
<evidence type="ECO:0000256" key="1">
    <source>
        <dbReference type="SAM" id="MobiDB-lite"/>
    </source>
</evidence>
<keyword evidence="3" id="KW-1185">Reference proteome</keyword>
<evidence type="ECO:0008006" key="4">
    <source>
        <dbReference type="Google" id="ProtNLM"/>
    </source>
</evidence>
<gene>
    <name evidence="2" type="ORF">ALC56_07172</name>
</gene>
<organism evidence="2 3">
    <name type="scientific">Trachymyrmex septentrionalis</name>
    <dbReference type="NCBI Taxonomy" id="34720"/>
    <lineage>
        <taxon>Eukaryota</taxon>
        <taxon>Metazoa</taxon>
        <taxon>Ecdysozoa</taxon>
        <taxon>Arthropoda</taxon>
        <taxon>Hexapoda</taxon>
        <taxon>Insecta</taxon>
        <taxon>Pterygota</taxon>
        <taxon>Neoptera</taxon>
        <taxon>Endopterygota</taxon>
        <taxon>Hymenoptera</taxon>
        <taxon>Apocrita</taxon>
        <taxon>Aculeata</taxon>
        <taxon>Formicoidea</taxon>
        <taxon>Formicidae</taxon>
        <taxon>Myrmicinae</taxon>
        <taxon>Trachymyrmex</taxon>
    </lineage>
</organism>